<dbReference type="InterPro" id="IPR016039">
    <property type="entry name" value="Thiolase-like"/>
</dbReference>
<dbReference type="Proteomes" id="UP000765160">
    <property type="component" value="Unassembled WGS sequence"/>
</dbReference>
<name>A0ABX1F5U1_9PROT</name>
<dbReference type="SUPFAM" id="SSF53901">
    <property type="entry name" value="Thiolase-like"/>
    <property type="match status" value="1"/>
</dbReference>
<accession>A0ABX1F5U1</accession>
<dbReference type="EMBL" id="JAAVTX010000007">
    <property type="protein sequence ID" value="NKE47747.1"/>
    <property type="molecule type" value="Genomic_DNA"/>
</dbReference>
<evidence type="ECO:0000259" key="1">
    <source>
        <dbReference type="Pfam" id="PF13723"/>
    </source>
</evidence>
<dbReference type="InterPro" id="IPR014030">
    <property type="entry name" value="Ketoacyl_synth_N"/>
</dbReference>
<evidence type="ECO:0000313" key="2">
    <source>
        <dbReference type="EMBL" id="NKE47747.1"/>
    </source>
</evidence>
<protein>
    <submittedName>
        <fullName evidence="2">Beta-ketoacyl synthase chain length factor</fullName>
    </submittedName>
</protein>
<reference evidence="2 3" key="1">
    <citation type="submission" date="2020-03" db="EMBL/GenBank/DDBJ databases">
        <title>Roseomonas selenitidurans sp. nov. isolated from soil.</title>
        <authorList>
            <person name="Liu H."/>
        </authorList>
    </citation>
    <scope>NUCLEOTIDE SEQUENCE [LARGE SCALE GENOMIC DNA]</scope>
    <source>
        <strain evidence="2 3">JCM 15073</strain>
    </source>
</reference>
<comment type="caution">
    <text evidence="2">The sequence shown here is derived from an EMBL/GenBank/DDBJ whole genome shotgun (WGS) entry which is preliminary data.</text>
</comment>
<dbReference type="Pfam" id="PF13723">
    <property type="entry name" value="Ketoacyl-synt_2"/>
    <property type="match status" value="1"/>
</dbReference>
<feature type="domain" description="Beta-ketoacyl synthase-like N-terminal" evidence="1">
    <location>
        <begin position="31"/>
        <end position="202"/>
    </location>
</feature>
<proteinExistence type="predicted"/>
<gene>
    <name evidence="2" type="ORF">HB662_23420</name>
</gene>
<dbReference type="RefSeq" id="WP_168053443.1">
    <property type="nucleotide sequence ID" value="NZ_JAATJR010000007.1"/>
</dbReference>
<organism evidence="2 3">
    <name type="scientific">Falsiroseomonas frigidaquae</name>
    <dbReference type="NCBI Taxonomy" id="487318"/>
    <lineage>
        <taxon>Bacteria</taxon>
        <taxon>Pseudomonadati</taxon>
        <taxon>Pseudomonadota</taxon>
        <taxon>Alphaproteobacteria</taxon>
        <taxon>Acetobacterales</taxon>
        <taxon>Roseomonadaceae</taxon>
        <taxon>Falsiroseomonas</taxon>
    </lineage>
</organism>
<sequence length="261" mass="26456">MKAFLGAVSVFGPGLAGWAASRPILAGSAPWAMAEALPPAPAILAPGDRRRASATVRFALAAASEATEAEPDRAVFETVFASGNGDGAVIGGILDALHEPEGVVSPTLFHNSVHNAAAGYWHIAVGSTMPSVSLGGHDGAFAAGLLAAMGAVATRGRPVLLVAYDTPMAAPLSGLRTTALPFACACLLRPTAEASEALLELRYVAEAAPDPVPADALDALAPANPAARALPLLRALAARRAAQIHLPLLPDAHLELRVTPC</sequence>
<keyword evidence="3" id="KW-1185">Reference proteome</keyword>
<evidence type="ECO:0000313" key="3">
    <source>
        <dbReference type="Proteomes" id="UP000765160"/>
    </source>
</evidence>